<dbReference type="Proteomes" id="UP000266841">
    <property type="component" value="Unassembled WGS sequence"/>
</dbReference>
<comment type="caution">
    <text evidence="2">The sequence shown here is derived from an EMBL/GenBank/DDBJ whole genome shotgun (WGS) entry which is preliminary data.</text>
</comment>
<evidence type="ECO:0000256" key="1">
    <source>
        <dbReference type="SAM" id="MobiDB-lite"/>
    </source>
</evidence>
<feature type="region of interest" description="Disordered" evidence="1">
    <location>
        <begin position="112"/>
        <end position="168"/>
    </location>
</feature>
<evidence type="ECO:0000313" key="3">
    <source>
        <dbReference type="Proteomes" id="UP000266841"/>
    </source>
</evidence>
<dbReference type="AlphaFoldDB" id="K0TIT9"/>
<gene>
    <name evidence="2" type="ORF">THAOC_00612</name>
</gene>
<keyword evidence="3" id="KW-1185">Reference proteome</keyword>
<name>K0TIT9_THAOC</name>
<sequence>QRLDTQQRLPGHATHWHNATDGHTTVQQIAGTQRMVTQPQRMDTQRMDATDGHATDGNGWTRNGWTRNGWKRMETQRMETQRMHVGHAVDGHATDGHATDVHAVLHQRVPRHVSTPHPQCPQDCSDCESVKQRPDAETGRGRPSTFASRTETPQRLRAKPSINDRPRPEDFVITSTMSLTNRQQPISTSAAAAPGLLQQVGMAGSAAVITVSFIHPSML</sequence>
<feature type="compositionally biased region" description="Basic and acidic residues" evidence="1">
    <location>
        <begin position="128"/>
        <end position="140"/>
    </location>
</feature>
<evidence type="ECO:0000313" key="2">
    <source>
        <dbReference type="EMBL" id="EJK77550.1"/>
    </source>
</evidence>
<reference evidence="2 3" key="1">
    <citation type="journal article" date="2012" name="Genome Biol.">
        <title>Genome and low-iron response of an oceanic diatom adapted to chronic iron limitation.</title>
        <authorList>
            <person name="Lommer M."/>
            <person name="Specht M."/>
            <person name="Roy A.S."/>
            <person name="Kraemer L."/>
            <person name="Andreson R."/>
            <person name="Gutowska M.A."/>
            <person name="Wolf J."/>
            <person name="Bergner S.V."/>
            <person name="Schilhabel M.B."/>
            <person name="Klostermeier U.C."/>
            <person name="Beiko R.G."/>
            <person name="Rosenstiel P."/>
            <person name="Hippler M."/>
            <person name="Laroche J."/>
        </authorList>
    </citation>
    <scope>NUCLEOTIDE SEQUENCE [LARGE SCALE GENOMIC DNA]</scope>
    <source>
        <strain evidence="2 3">CCMP1005</strain>
    </source>
</reference>
<organism evidence="2 3">
    <name type="scientific">Thalassiosira oceanica</name>
    <name type="common">Marine diatom</name>
    <dbReference type="NCBI Taxonomy" id="159749"/>
    <lineage>
        <taxon>Eukaryota</taxon>
        <taxon>Sar</taxon>
        <taxon>Stramenopiles</taxon>
        <taxon>Ochrophyta</taxon>
        <taxon>Bacillariophyta</taxon>
        <taxon>Coscinodiscophyceae</taxon>
        <taxon>Thalassiosirophycidae</taxon>
        <taxon>Thalassiosirales</taxon>
        <taxon>Thalassiosiraceae</taxon>
        <taxon>Thalassiosira</taxon>
    </lineage>
</organism>
<dbReference type="EMBL" id="AGNL01000729">
    <property type="protein sequence ID" value="EJK77550.1"/>
    <property type="molecule type" value="Genomic_DNA"/>
</dbReference>
<protein>
    <submittedName>
        <fullName evidence="2">Uncharacterized protein</fullName>
    </submittedName>
</protein>
<feature type="non-terminal residue" evidence="2">
    <location>
        <position position="1"/>
    </location>
</feature>
<proteinExistence type="predicted"/>
<feature type="region of interest" description="Disordered" evidence="1">
    <location>
        <begin position="47"/>
        <end position="66"/>
    </location>
</feature>
<accession>K0TIT9</accession>
<feature type="region of interest" description="Disordered" evidence="1">
    <location>
        <begin position="1"/>
        <end position="22"/>
    </location>
</feature>